<dbReference type="EMBL" id="CM029046">
    <property type="protein sequence ID" value="KAG2588847.1"/>
    <property type="molecule type" value="Genomic_DNA"/>
</dbReference>
<dbReference type="InterPro" id="IPR008906">
    <property type="entry name" value="HATC_C_dom"/>
</dbReference>
<feature type="domain" description="HAT C-terminal dimerisation" evidence="3">
    <location>
        <begin position="491"/>
        <end position="556"/>
    </location>
</feature>
<protein>
    <submittedName>
        <fullName evidence="4">Uncharacterized protein</fullName>
    </submittedName>
</protein>
<gene>
    <name evidence="4" type="ORF">PVAP13_5NG370181</name>
</gene>
<evidence type="ECO:0000313" key="5">
    <source>
        <dbReference type="Proteomes" id="UP000823388"/>
    </source>
</evidence>
<reference evidence="4" key="1">
    <citation type="submission" date="2020-05" db="EMBL/GenBank/DDBJ databases">
        <title>WGS assembly of Panicum virgatum.</title>
        <authorList>
            <person name="Lovell J.T."/>
            <person name="Jenkins J."/>
            <person name="Shu S."/>
            <person name="Juenger T.E."/>
            <person name="Schmutz J."/>
        </authorList>
    </citation>
    <scope>NUCLEOTIDE SEQUENCE</scope>
    <source>
        <strain evidence="4">AP13</strain>
    </source>
</reference>
<evidence type="ECO:0000259" key="2">
    <source>
        <dbReference type="Pfam" id="PF04937"/>
    </source>
</evidence>
<feature type="domain" description="DUF659" evidence="2">
    <location>
        <begin position="161"/>
        <end position="287"/>
    </location>
</feature>
<dbReference type="PANTHER" id="PTHR32166">
    <property type="entry name" value="OSJNBA0013A04.12 PROTEIN"/>
    <property type="match status" value="1"/>
</dbReference>
<dbReference type="GO" id="GO:0046983">
    <property type="term" value="F:protein dimerization activity"/>
    <property type="evidence" value="ECO:0007669"/>
    <property type="project" value="InterPro"/>
</dbReference>
<dbReference type="InterPro" id="IPR012337">
    <property type="entry name" value="RNaseH-like_sf"/>
</dbReference>
<dbReference type="Pfam" id="PF05699">
    <property type="entry name" value="Dimer_Tnp_hAT"/>
    <property type="match status" value="1"/>
</dbReference>
<accession>A0A8T0RS52</accession>
<dbReference type="InterPro" id="IPR007021">
    <property type="entry name" value="DUF659"/>
</dbReference>
<evidence type="ECO:0000259" key="3">
    <source>
        <dbReference type="Pfam" id="PF05699"/>
    </source>
</evidence>
<sequence length="665" mass="75431">MSSGASNPSAASVEKLVSLKRNSEDIGWEYGVLVDPNDLKVIQCKLCPKVVKAGIYRLKLHIAQKRGQEDETRLHEIGSASQATVGPIDKFTKLLDASSLGKKIQPKTSKHIMKERLHKLKRYIARWLYVKVCIPFNAINNEEFDQMLEAAGRYGPGAKKPYQHELREKLLHEEVSNTKEILKLQENEWAKNGYSIMTDAWTNQKRRSIMNLCVNCSIGTSFLESKEASSESHTVGAQNVVQVVTDNASNNMATKDMFSCVTHTINLMLEGMGKMKKFKSIVDQAKALTVFIYAHHKTLSLMRKFTKRNIIRPGLYEKKDKLRMMSQSEEWEKINQVKKTAKGVQATTTLVRPNFWNGVSLCLRVFEPLVKVLRMVDGDIKPSMAFLYGEILKAKKEIIVAVGNVDRFGTLYHSIIAIIDAKMKDRLDCALHKAAYFLNPYYSYNDPSIFESEEVMDGFISAVLNEDVHRFKDQVGHFSQKVALAGCNDFEFSPAKWWGNYGTQVPTLQKMAIRILYLTSSASGCERNWSCFEGVTHTHTTNLKSQYTLIHFYAQQNKKMDPLLATDATCAQAQGWIVEGDDEKGSDVEPVIGLTWKLIAETCGAEEVNKLRRSARLNQTRDIEDDVHDEPEEEEQIDEEEIEFESDQENVVMTGYGEEEVEDDD</sequence>
<name>A0A8T0RS52_PANVG</name>
<keyword evidence="5" id="KW-1185">Reference proteome</keyword>
<dbReference type="AlphaFoldDB" id="A0A8T0RS52"/>
<evidence type="ECO:0000313" key="4">
    <source>
        <dbReference type="EMBL" id="KAG2588847.1"/>
    </source>
</evidence>
<dbReference type="SUPFAM" id="SSF53098">
    <property type="entry name" value="Ribonuclease H-like"/>
    <property type="match status" value="1"/>
</dbReference>
<dbReference type="PANTHER" id="PTHR32166:SF74">
    <property type="entry name" value="OS05G0256350 PROTEIN"/>
    <property type="match status" value="1"/>
</dbReference>
<comment type="caution">
    <text evidence="4">The sequence shown here is derived from an EMBL/GenBank/DDBJ whole genome shotgun (WGS) entry which is preliminary data.</text>
</comment>
<feature type="compositionally biased region" description="Acidic residues" evidence="1">
    <location>
        <begin position="623"/>
        <end position="643"/>
    </location>
</feature>
<dbReference type="Pfam" id="PF04937">
    <property type="entry name" value="DUF659"/>
    <property type="match status" value="1"/>
</dbReference>
<feature type="region of interest" description="Disordered" evidence="1">
    <location>
        <begin position="618"/>
        <end position="643"/>
    </location>
</feature>
<proteinExistence type="predicted"/>
<evidence type="ECO:0000256" key="1">
    <source>
        <dbReference type="SAM" id="MobiDB-lite"/>
    </source>
</evidence>
<dbReference type="Proteomes" id="UP000823388">
    <property type="component" value="Chromosome 5N"/>
</dbReference>
<organism evidence="4 5">
    <name type="scientific">Panicum virgatum</name>
    <name type="common">Blackwell switchgrass</name>
    <dbReference type="NCBI Taxonomy" id="38727"/>
    <lineage>
        <taxon>Eukaryota</taxon>
        <taxon>Viridiplantae</taxon>
        <taxon>Streptophyta</taxon>
        <taxon>Embryophyta</taxon>
        <taxon>Tracheophyta</taxon>
        <taxon>Spermatophyta</taxon>
        <taxon>Magnoliopsida</taxon>
        <taxon>Liliopsida</taxon>
        <taxon>Poales</taxon>
        <taxon>Poaceae</taxon>
        <taxon>PACMAD clade</taxon>
        <taxon>Panicoideae</taxon>
        <taxon>Panicodae</taxon>
        <taxon>Paniceae</taxon>
        <taxon>Panicinae</taxon>
        <taxon>Panicum</taxon>
        <taxon>Panicum sect. Hiantes</taxon>
    </lineage>
</organism>